<reference evidence="1" key="1">
    <citation type="journal article" date="2021" name="Proc. Natl. Acad. Sci. U.S.A.">
        <title>A Catalog of Tens of Thousands of Viruses from Human Metagenomes Reveals Hidden Associations with Chronic Diseases.</title>
        <authorList>
            <person name="Tisza M.J."/>
            <person name="Buck C.B."/>
        </authorList>
    </citation>
    <scope>NUCLEOTIDE SEQUENCE</scope>
    <source>
        <strain evidence="1">Ctqzz19</strain>
    </source>
</reference>
<proteinExistence type="predicted"/>
<sequence>MEKQKIIDFMIHSPHKLGHLLGFTRLTELHGEWISKMILSNEDITLQAHRGSYKTTCVSIALAEIVILYPQKTTMFLRKTDTDVKEIIKQVAKILESETMQYLVMQLYDTELIMVTRTYSEIDTNLHYGAKGTPQLYCSGIGGSLTGKHFDKIFTDDIVNVKDRVSRAERENTKLAYQELQNIKNRGGNIFNTGTPWHKDDCFAIMPNPKRYDCYSTGLITDEELKKIKNSMTSSLFAANYELKHIADDDVIFTAPNVSATLSDVEQGISHIDAAYGGADFTAYTAALKKDGKFYIYGRLFPKHIDDILPEIFKIHDSLNLGKFYVEDNGDKGFLARDIRKNGYRCIRYHENMNKYLKITSFLKFEWGNVVFVSQTDPEYINQICDYNENAEHDDAPDSLASVIRILQKKKDMGGQELTEIEKYFL</sequence>
<protein>
    <submittedName>
        <fullName evidence="1">Terminase large subunit</fullName>
    </submittedName>
</protein>
<dbReference type="InterPro" id="IPR027417">
    <property type="entry name" value="P-loop_NTPase"/>
</dbReference>
<evidence type="ECO:0000313" key="1">
    <source>
        <dbReference type="EMBL" id="DAF88565.1"/>
    </source>
</evidence>
<dbReference type="EMBL" id="BK015988">
    <property type="protein sequence ID" value="DAF88565.1"/>
    <property type="molecule type" value="Genomic_DNA"/>
</dbReference>
<accession>A0A8S5U2A6</accession>
<name>A0A8S5U2A6_9CAUD</name>
<dbReference type="Gene3D" id="3.40.50.300">
    <property type="entry name" value="P-loop containing nucleotide triphosphate hydrolases"/>
    <property type="match status" value="1"/>
</dbReference>
<organism evidence="1">
    <name type="scientific">Siphoviridae sp. ctqzz19</name>
    <dbReference type="NCBI Taxonomy" id="2825682"/>
    <lineage>
        <taxon>Viruses</taxon>
        <taxon>Duplodnaviria</taxon>
        <taxon>Heunggongvirae</taxon>
        <taxon>Uroviricota</taxon>
        <taxon>Caudoviricetes</taxon>
    </lineage>
</organism>